<evidence type="ECO:0000256" key="4">
    <source>
        <dbReference type="ARBA" id="ARBA00022692"/>
    </source>
</evidence>
<organism evidence="19 20">
    <name type="scientific">Branchiostoma floridae</name>
    <name type="common">Florida lancelet</name>
    <name type="synonym">Amphioxus</name>
    <dbReference type="NCBI Taxonomy" id="7739"/>
    <lineage>
        <taxon>Eukaryota</taxon>
        <taxon>Metazoa</taxon>
        <taxon>Chordata</taxon>
        <taxon>Cephalochordata</taxon>
        <taxon>Leptocardii</taxon>
        <taxon>Amphioxiformes</taxon>
        <taxon>Branchiostomatidae</taxon>
        <taxon>Branchiostoma</taxon>
    </lineage>
</organism>
<keyword evidence="10 14" id="KW-1015">Disulfide bond</keyword>
<feature type="transmembrane region" description="Helical" evidence="16">
    <location>
        <begin position="627"/>
        <end position="652"/>
    </location>
</feature>
<dbReference type="Proteomes" id="UP000001554">
    <property type="component" value="Chromosome 3"/>
</dbReference>
<dbReference type="FunFam" id="1.20.1070.10:FF:000023">
    <property type="entry name" value="Relaxin family peptide receptor 1"/>
    <property type="match status" value="1"/>
</dbReference>
<dbReference type="PROSITE" id="PS50068">
    <property type="entry name" value="LDLRA_2"/>
    <property type="match status" value="1"/>
</dbReference>
<dbReference type="InterPro" id="IPR001611">
    <property type="entry name" value="Leu-rich_rpt"/>
</dbReference>
<dbReference type="Pfam" id="PF00057">
    <property type="entry name" value="Ldl_recept_a"/>
    <property type="match status" value="1"/>
</dbReference>
<comment type="subcellular location">
    <subcellularLocation>
        <location evidence="1">Cell membrane</location>
        <topology evidence="1">Multi-pass membrane protein</topology>
    </subcellularLocation>
</comment>
<protein>
    <submittedName>
        <fullName evidence="20">Relaxin receptor 2-like isoform X1</fullName>
    </submittedName>
</protein>
<evidence type="ECO:0000256" key="14">
    <source>
        <dbReference type="PROSITE-ProRule" id="PRU00124"/>
    </source>
</evidence>
<dbReference type="InterPro" id="IPR017452">
    <property type="entry name" value="GPCR_Rhodpsn_7TM"/>
</dbReference>
<dbReference type="SMART" id="SM00369">
    <property type="entry name" value="LRR_TYP"/>
    <property type="match status" value="8"/>
</dbReference>
<sequence>MGWARCVICFLAVCLHTCVCTGLPEPKSRTHCELGKFPCGNLPTCLPLQLQCDGKEDCSNGADEVNCGDNNGWPDHLQSQVVNPSLDSAGIPRDCHLDLPVVPYLCQCIYTHIKCEKLGLVSIPANISQDVTRLNLQHNLIESLQNNSLGKLTALRSLNLRGNRIRTLPAGAFKGLTNLGQLYLSENLLETLPAGAFQGLQRLKWLYLQRNELKSLHADVFQGLNSLNWLDLRFNSLQNLPSGLWCDHMPALLWLEMEGNDIEQLTSSSFTRCSSLTVVNVRNNSLKSIGRDTFTPLSSVWELDISWNSLAPLPIGTFNGLGHLKLLNLSYNSDMILSLDLFFGLDNLTSLDLRGLEMSQDCQHSRVLLSLENLHFVYFDDFSYCRYALQARGCSPKSDGISSLENLLALEFLRVVVWVLACFTVLGNSFVILGRLLIKNENNMHSLFIRNLCAADLLMGVYLIIIASRDVIYRNEFIQHALSWQESVLCQFSGFLAMLSSEVSVLLLAYMSMERCLIIVFPFRTMEPSTRQNQTFIACIWLFGLLIATLPFLIQDSTCFYGSSSVCFPLHLRSPYGQGWVYGAVVFIGLNLCAWFIILLCYVCMFVSIHRTRMRTTGQPTHKADWIGWRFFFIVLTDSLCWIPTVVLKLLVLHGVNISETFNAVIAVVVLPINSSINPILYSISTSNFKDGSLRIFRTRRQSLSRIVTGNSAGNTNMSARTSLGKRWLVGAKQLHAHCSVPHLGTLRHLARSTSGLGGSSQLSAPALTMTPLSLVLMSPRARPKQCLASAAILDQGNPEGQVLVEEKESTL</sequence>
<evidence type="ECO:0000256" key="10">
    <source>
        <dbReference type="ARBA" id="ARBA00023157"/>
    </source>
</evidence>
<evidence type="ECO:0000256" key="17">
    <source>
        <dbReference type="SAM" id="SignalP"/>
    </source>
</evidence>
<dbReference type="AlphaFoldDB" id="A0A9J7MLF7"/>
<evidence type="ECO:0000256" key="7">
    <source>
        <dbReference type="ARBA" id="ARBA00022989"/>
    </source>
</evidence>
<dbReference type="InterPro" id="IPR008112">
    <property type="entry name" value="Relaxin_rcpt"/>
</dbReference>
<keyword evidence="8 15" id="KW-0297">G-protein coupled receptor</keyword>
<dbReference type="InterPro" id="IPR000276">
    <property type="entry name" value="GPCR_Rhodpsn"/>
</dbReference>
<keyword evidence="12" id="KW-0325">Glycoprotein</keyword>
<feature type="signal peptide" evidence="17">
    <location>
        <begin position="1"/>
        <end position="22"/>
    </location>
</feature>
<evidence type="ECO:0000256" key="16">
    <source>
        <dbReference type="SAM" id="Phobius"/>
    </source>
</evidence>
<dbReference type="PROSITE" id="PS00237">
    <property type="entry name" value="G_PROTEIN_RECEP_F1_1"/>
    <property type="match status" value="1"/>
</dbReference>
<dbReference type="InterPro" id="IPR036055">
    <property type="entry name" value="LDL_receptor-like_sf"/>
</dbReference>
<dbReference type="InterPro" id="IPR032675">
    <property type="entry name" value="LRR_dom_sf"/>
</dbReference>
<evidence type="ECO:0000256" key="2">
    <source>
        <dbReference type="ARBA" id="ARBA00022475"/>
    </source>
</evidence>
<dbReference type="OrthoDB" id="6022531at2759"/>
<feature type="disulfide bond" evidence="14">
    <location>
        <begin position="52"/>
        <end position="67"/>
    </location>
</feature>
<dbReference type="PROSITE" id="PS51450">
    <property type="entry name" value="LRR"/>
    <property type="match status" value="1"/>
</dbReference>
<feature type="transmembrane region" description="Helical" evidence="16">
    <location>
        <begin position="415"/>
        <end position="438"/>
    </location>
</feature>
<comment type="caution">
    <text evidence="14">Lacks conserved residue(s) required for the propagation of feature annotation.</text>
</comment>
<evidence type="ECO:0000256" key="5">
    <source>
        <dbReference type="ARBA" id="ARBA00022729"/>
    </source>
</evidence>
<keyword evidence="6" id="KW-0677">Repeat</keyword>
<dbReference type="GO" id="GO:0005886">
    <property type="term" value="C:plasma membrane"/>
    <property type="evidence" value="ECO:0000318"/>
    <property type="project" value="GO_Central"/>
</dbReference>
<feature type="transmembrane region" description="Helical" evidence="16">
    <location>
        <begin position="447"/>
        <end position="467"/>
    </location>
</feature>
<keyword evidence="2" id="KW-1003">Cell membrane</keyword>
<dbReference type="PROSITE" id="PS01209">
    <property type="entry name" value="LDLRA_1"/>
    <property type="match status" value="1"/>
</dbReference>
<dbReference type="PRINTS" id="PR00237">
    <property type="entry name" value="GPCRRHODOPSN"/>
</dbReference>
<dbReference type="CDD" id="cd15137">
    <property type="entry name" value="7tmA_Relaxin_R"/>
    <property type="match status" value="1"/>
</dbReference>
<feature type="transmembrane region" description="Helical" evidence="16">
    <location>
        <begin position="664"/>
        <end position="685"/>
    </location>
</feature>
<dbReference type="InterPro" id="IPR003591">
    <property type="entry name" value="Leu-rich_rpt_typical-subtyp"/>
</dbReference>
<feature type="chain" id="PRO_5039927298" evidence="17">
    <location>
        <begin position="23"/>
        <end position="812"/>
    </location>
</feature>
<evidence type="ECO:0000256" key="1">
    <source>
        <dbReference type="ARBA" id="ARBA00004651"/>
    </source>
</evidence>
<evidence type="ECO:0000256" key="15">
    <source>
        <dbReference type="RuleBase" id="RU000688"/>
    </source>
</evidence>
<dbReference type="Gene3D" id="1.20.1070.10">
    <property type="entry name" value="Rhodopsin 7-helix transmembrane proteins"/>
    <property type="match status" value="1"/>
</dbReference>
<evidence type="ECO:0000313" key="19">
    <source>
        <dbReference type="Proteomes" id="UP000001554"/>
    </source>
</evidence>
<reference evidence="19" key="1">
    <citation type="journal article" date="2020" name="Nat. Ecol. Evol.">
        <title>Deeply conserved synteny resolves early events in vertebrate evolution.</title>
        <authorList>
            <person name="Simakov O."/>
            <person name="Marletaz F."/>
            <person name="Yue J.X."/>
            <person name="O'Connell B."/>
            <person name="Jenkins J."/>
            <person name="Brandt A."/>
            <person name="Calef R."/>
            <person name="Tung C.H."/>
            <person name="Huang T.K."/>
            <person name="Schmutz J."/>
            <person name="Satoh N."/>
            <person name="Yu J.K."/>
            <person name="Putnam N.H."/>
            <person name="Green R.E."/>
            <person name="Rokhsar D.S."/>
        </authorList>
    </citation>
    <scope>NUCLEOTIDE SEQUENCE [LARGE SCALE GENOMIC DNA]</scope>
    <source>
        <strain evidence="19">S238N-H82</strain>
    </source>
</reference>
<feature type="domain" description="G-protein coupled receptors family 1 profile" evidence="18">
    <location>
        <begin position="427"/>
        <end position="682"/>
    </location>
</feature>
<keyword evidence="7 16" id="KW-1133">Transmembrane helix</keyword>
<keyword evidence="11 15" id="KW-0675">Receptor</keyword>
<keyword evidence="4 15" id="KW-0812">Transmembrane</keyword>
<evidence type="ECO:0000256" key="12">
    <source>
        <dbReference type="ARBA" id="ARBA00023180"/>
    </source>
</evidence>
<evidence type="ECO:0000313" key="20">
    <source>
        <dbReference type="RefSeq" id="XP_035671299.1"/>
    </source>
</evidence>
<dbReference type="PRINTS" id="PR01739">
    <property type="entry name" value="RELAXINR"/>
</dbReference>
<dbReference type="GO" id="GO:0007189">
    <property type="term" value="P:adenylate cyclase-activating G protein-coupled receptor signaling pathway"/>
    <property type="evidence" value="ECO:0000318"/>
    <property type="project" value="GO_Central"/>
</dbReference>
<gene>
    <name evidence="20" type="primary">LOC118412516</name>
</gene>
<dbReference type="Pfam" id="PF00001">
    <property type="entry name" value="7tm_1"/>
    <property type="match status" value="1"/>
</dbReference>
<dbReference type="Pfam" id="PF13855">
    <property type="entry name" value="LRR_8"/>
    <property type="match status" value="2"/>
</dbReference>
<keyword evidence="5 17" id="KW-0732">Signal</keyword>
<keyword evidence="9 16" id="KW-0472">Membrane</keyword>
<reference evidence="20" key="2">
    <citation type="submission" date="2025-08" db="UniProtKB">
        <authorList>
            <consortium name="RefSeq"/>
        </authorList>
    </citation>
    <scope>IDENTIFICATION</scope>
    <source>
        <strain evidence="20">S238N-H82</strain>
        <tissue evidence="20">Testes</tissue>
    </source>
</reference>
<dbReference type="InterPro" id="IPR023415">
    <property type="entry name" value="LDLR_class-A_CS"/>
</dbReference>
<evidence type="ECO:0000256" key="8">
    <source>
        <dbReference type="ARBA" id="ARBA00023040"/>
    </source>
</evidence>
<dbReference type="SUPFAM" id="SSF57424">
    <property type="entry name" value="LDL receptor-like module"/>
    <property type="match status" value="1"/>
</dbReference>
<evidence type="ECO:0000256" key="11">
    <source>
        <dbReference type="ARBA" id="ARBA00023170"/>
    </source>
</evidence>
<comment type="similarity">
    <text evidence="15">Belongs to the G-protein coupled receptor 1 family.</text>
</comment>
<evidence type="ECO:0000256" key="3">
    <source>
        <dbReference type="ARBA" id="ARBA00022614"/>
    </source>
</evidence>
<dbReference type="FunFam" id="4.10.400.10:FF:000014">
    <property type="entry name" value="Relaxin family peptide receptor 1"/>
    <property type="match status" value="1"/>
</dbReference>
<dbReference type="InterPro" id="IPR002172">
    <property type="entry name" value="LDrepeatLR_classA_rpt"/>
</dbReference>
<dbReference type="KEGG" id="bfo:118412516"/>
<keyword evidence="3" id="KW-0433">Leucine-rich repeat</keyword>
<dbReference type="CDD" id="cd00112">
    <property type="entry name" value="LDLa"/>
    <property type="match status" value="1"/>
</dbReference>
<dbReference type="Gene3D" id="3.80.10.10">
    <property type="entry name" value="Ribonuclease Inhibitor"/>
    <property type="match status" value="2"/>
</dbReference>
<dbReference type="PANTHER" id="PTHR24372:SF80">
    <property type="entry name" value="FI21465P1-RELATED"/>
    <property type="match status" value="1"/>
</dbReference>
<feature type="transmembrane region" description="Helical" evidence="16">
    <location>
        <begin position="535"/>
        <end position="554"/>
    </location>
</feature>
<keyword evidence="13 15" id="KW-0807">Transducer</keyword>
<evidence type="ECO:0000256" key="13">
    <source>
        <dbReference type="ARBA" id="ARBA00023224"/>
    </source>
</evidence>
<dbReference type="PROSITE" id="PS50262">
    <property type="entry name" value="G_PROTEIN_RECEP_F1_2"/>
    <property type="match status" value="1"/>
</dbReference>
<feature type="transmembrane region" description="Helical" evidence="16">
    <location>
        <begin position="580"/>
        <end position="607"/>
    </location>
</feature>
<evidence type="ECO:0000256" key="9">
    <source>
        <dbReference type="ARBA" id="ARBA00023136"/>
    </source>
</evidence>
<keyword evidence="19" id="KW-1185">Reference proteome</keyword>
<dbReference type="SMART" id="SM00192">
    <property type="entry name" value="LDLa"/>
    <property type="match status" value="1"/>
</dbReference>
<dbReference type="GO" id="GO:0008528">
    <property type="term" value="F:G protein-coupled peptide receptor activity"/>
    <property type="evidence" value="ECO:0000318"/>
    <property type="project" value="GO_Central"/>
</dbReference>
<dbReference type="RefSeq" id="XP_035671299.1">
    <property type="nucleotide sequence ID" value="XM_035815406.1"/>
</dbReference>
<proteinExistence type="inferred from homology"/>
<dbReference type="SUPFAM" id="SSF81321">
    <property type="entry name" value="Family A G protein-coupled receptor-like"/>
    <property type="match status" value="1"/>
</dbReference>
<name>A0A9J7MLF7_BRAFL</name>
<evidence type="ECO:0000259" key="18">
    <source>
        <dbReference type="PROSITE" id="PS50262"/>
    </source>
</evidence>
<dbReference type="SUPFAM" id="SSF52058">
    <property type="entry name" value="L domain-like"/>
    <property type="match status" value="1"/>
</dbReference>
<dbReference type="Gene3D" id="4.10.400.10">
    <property type="entry name" value="Low-density Lipoprotein Receptor"/>
    <property type="match status" value="1"/>
</dbReference>
<dbReference type="GO" id="GO:0009755">
    <property type="term" value="P:hormone-mediated signaling pathway"/>
    <property type="evidence" value="ECO:0000318"/>
    <property type="project" value="GO_Central"/>
</dbReference>
<evidence type="ECO:0000256" key="6">
    <source>
        <dbReference type="ARBA" id="ARBA00022737"/>
    </source>
</evidence>
<dbReference type="PANTHER" id="PTHR24372">
    <property type="entry name" value="GLYCOPROTEIN HORMONE RECEPTOR"/>
    <property type="match status" value="1"/>
</dbReference>
<accession>A0A9J7MLF7</accession>
<dbReference type="FunFam" id="3.80.10.10:FF:000770">
    <property type="entry name" value="Uncharacterized protein"/>
    <property type="match status" value="1"/>
</dbReference>
<dbReference type="GeneID" id="118412516"/>